<accession>A0A448WTE7</accession>
<organism evidence="2 3">
    <name type="scientific">Protopolystoma xenopodis</name>
    <dbReference type="NCBI Taxonomy" id="117903"/>
    <lineage>
        <taxon>Eukaryota</taxon>
        <taxon>Metazoa</taxon>
        <taxon>Spiralia</taxon>
        <taxon>Lophotrochozoa</taxon>
        <taxon>Platyhelminthes</taxon>
        <taxon>Monogenea</taxon>
        <taxon>Polyopisthocotylea</taxon>
        <taxon>Polystomatidea</taxon>
        <taxon>Polystomatidae</taxon>
        <taxon>Protopolystoma</taxon>
    </lineage>
</organism>
<feature type="region of interest" description="Disordered" evidence="1">
    <location>
        <begin position="1"/>
        <end position="33"/>
    </location>
</feature>
<reference evidence="2" key="1">
    <citation type="submission" date="2018-11" db="EMBL/GenBank/DDBJ databases">
        <authorList>
            <consortium name="Pathogen Informatics"/>
        </authorList>
    </citation>
    <scope>NUCLEOTIDE SEQUENCE</scope>
</reference>
<feature type="compositionally biased region" description="Low complexity" evidence="1">
    <location>
        <begin position="113"/>
        <end position="132"/>
    </location>
</feature>
<evidence type="ECO:0000313" key="3">
    <source>
        <dbReference type="Proteomes" id="UP000784294"/>
    </source>
</evidence>
<comment type="caution">
    <text evidence="2">The sequence shown here is derived from an EMBL/GenBank/DDBJ whole genome shotgun (WGS) entry which is preliminary data.</text>
</comment>
<gene>
    <name evidence="2" type="ORF">PXEA_LOCUS13225</name>
</gene>
<protein>
    <submittedName>
        <fullName evidence="2">Uncharacterized protein</fullName>
    </submittedName>
</protein>
<keyword evidence="3" id="KW-1185">Reference proteome</keyword>
<feature type="compositionally biased region" description="Basic and acidic residues" evidence="1">
    <location>
        <begin position="145"/>
        <end position="166"/>
    </location>
</feature>
<dbReference type="AlphaFoldDB" id="A0A448WTE7"/>
<evidence type="ECO:0000313" key="2">
    <source>
        <dbReference type="EMBL" id="VEL19785.1"/>
    </source>
</evidence>
<name>A0A448WTE7_9PLAT</name>
<sequence>MEDSDEASQLIEKASEKHPLSLETCPGKLDKDLDDCGDFEKEQICLTESEHKRSWPALRTDSDLCRRKEDPDSPVREEEWVRGQSDRPSIGSGGGRSRASKRTRPSRSLQGLSFSSSSSPFSSASASPSSSPRNSAINDFETDDFPDRHYDRRVREDTNSSHDHGRIFPNRHCTSDRRRRPLPLEGNSFGGQDSLTRTAVLCAVDRGEGKERVEETEKESLGLTGLTSSSERSQHKIMMRVFKAIKITWMQGQVHLEVGCSLS</sequence>
<evidence type="ECO:0000256" key="1">
    <source>
        <dbReference type="SAM" id="MobiDB-lite"/>
    </source>
</evidence>
<dbReference type="EMBL" id="CAAALY010043286">
    <property type="protein sequence ID" value="VEL19785.1"/>
    <property type="molecule type" value="Genomic_DNA"/>
</dbReference>
<feature type="region of interest" description="Disordered" evidence="1">
    <location>
        <begin position="50"/>
        <end position="180"/>
    </location>
</feature>
<proteinExistence type="predicted"/>
<dbReference type="Proteomes" id="UP000784294">
    <property type="component" value="Unassembled WGS sequence"/>
</dbReference>
<feature type="compositionally biased region" description="Basic and acidic residues" evidence="1">
    <location>
        <begin position="60"/>
        <end position="85"/>
    </location>
</feature>